<gene>
    <name evidence="1" type="ORF">DFR76_112261</name>
</gene>
<dbReference type="InterPro" id="IPR032710">
    <property type="entry name" value="NTF2-like_dom_sf"/>
</dbReference>
<keyword evidence="2" id="KW-1185">Reference proteome</keyword>
<dbReference type="STRING" id="1210086.GCA_001613105_06381"/>
<evidence type="ECO:0000313" key="2">
    <source>
        <dbReference type="Proteomes" id="UP000254869"/>
    </source>
</evidence>
<sequence length="145" mass="15921">MNAMITDEELKLLADRYVAQWNEADADRRQASIRELWAPDARQVLVNPPQAIRDSAAELGIVAPPLEVSGYDALDARVGRAYEMFVAAGEFTFELDGQARRQPGDTVTLAWVMRSRADGTAAAGGLEVLTFDADGRIRTDHQFVA</sequence>
<dbReference type="SUPFAM" id="SSF54427">
    <property type="entry name" value="NTF2-like"/>
    <property type="match status" value="1"/>
</dbReference>
<dbReference type="Proteomes" id="UP000254869">
    <property type="component" value="Unassembled WGS sequence"/>
</dbReference>
<dbReference type="RefSeq" id="WP_082876377.1">
    <property type="nucleotide sequence ID" value="NZ_QQBC01000012.1"/>
</dbReference>
<proteinExistence type="predicted"/>
<accession>A0A370HWR9</accession>
<evidence type="ECO:0008006" key="3">
    <source>
        <dbReference type="Google" id="ProtNLM"/>
    </source>
</evidence>
<dbReference type="EMBL" id="QQBC01000012">
    <property type="protein sequence ID" value="RDI62942.1"/>
    <property type="molecule type" value="Genomic_DNA"/>
</dbReference>
<name>A0A370HWR9_9NOCA</name>
<dbReference type="AlphaFoldDB" id="A0A370HWR9"/>
<comment type="caution">
    <text evidence="1">The sequence shown here is derived from an EMBL/GenBank/DDBJ whole genome shotgun (WGS) entry which is preliminary data.</text>
</comment>
<protein>
    <recommendedName>
        <fullName evidence="3">SnoaL-like protein</fullName>
    </recommendedName>
</protein>
<organism evidence="1 2">
    <name type="scientific">Nocardia pseudobrasiliensis</name>
    <dbReference type="NCBI Taxonomy" id="45979"/>
    <lineage>
        <taxon>Bacteria</taxon>
        <taxon>Bacillati</taxon>
        <taxon>Actinomycetota</taxon>
        <taxon>Actinomycetes</taxon>
        <taxon>Mycobacteriales</taxon>
        <taxon>Nocardiaceae</taxon>
        <taxon>Nocardia</taxon>
    </lineage>
</organism>
<dbReference type="Gene3D" id="3.10.450.50">
    <property type="match status" value="1"/>
</dbReference>
<reference evidence="1 2" key="1">
    <citation type="submission" date="2018-07" db="EMBL/GenBank/DDBJ databases">
        <title>Genomic Encyclopedia of Type Strains, Phase IV (KMG-IV): sequencing the most valuable type-strain genomes for metagenomic binning, comparative biology and taxonomic classification.</title>
        <authorList>
            <person name="Goeker M."/>
        </authorList>
    </citation>
    <scope>NUCLEOTIDE SEQUENCE [LARGE SCALE GENOMIC DNA]</scope>
    <source>
        <strain evidence="1 2">DSM 44290</strain>
    </source>
</reference>
<evidence type="ECO:0000313" key="1">
    <source>
        <dbReference type="EMBL" id="RDI62942.1"/>
    </source>
</evidence>